<evidence type="ECO:0000313" key="4">
    <source>
        <dbReference type="Proteomes" id="UP000295818"/>
    </source>
</evidence>
<protein>
    <submittedName>
        <fullName evidence="3">DNA-binding transcriptional regulator YafY</fullName>
    </submittedName>
</protein>
<evidence type="ECO:0000313" key="3">
    <source>
        <dbReference type="EMBL" id="TCO29688.1"/>
    </source>
</evidence>
<dbReference type="PANTHER" id="PTHR34580:SF3">
    <property type="entry name" value="PROTEIN PAFB"/>
    <property type="match status" value="1"/>
</dbReference>
<dbReference type="InterPro" id="IPR013196">
    <property type="entry name" value="HTH_11"/>
</dbReference>
<dbReference type="Pfam" id="PF08279">
    <property type="entry name" value="HTH_11"/>
    <property type="match status" value="1"/>
</dbReference>
<evidence type="ECO:0000259" key="1">
    <source>
        <dbReference type="Pfam" id="PF08279"/>
    </source>
</evidence>
<gene>
    <name evidence="3" type="ORF">EV644_102408</name>
</gene>
<sequence>MIVDETSPTAKALLALELIQNSPGVTGERLGRRLGVTDRAARRYVGILREAGIPIESTPGRYGGYRIGRGFRLPPLMFSTAEALGLMMAALEGHHRASDPADPAGSALDKIIRVLPTAVAESAEAIRQLIATPRADETAYPDPETTAALVQACVNRHRLRIGYRRGDDALTMEVDPWAVSIRHGRWYLLCWSHTKNARRVLRVDRVSTIDVLPDTFTPPADLDPIRAILEHFSEGWKYQVDVLVDAPITDVERWVGRNLGRLEEVDATHTRLLGSTDEPDWYAYRIAGIPVPFQVVNPPELRDAMHTLAQNLLRAAGTAAGG</sequence>
<reference evidence="3 4" key="1">
    <citation type="journal article" date="2015" name="Stand. Genomic Sci.">
        <title>Genomic Encyclopedia of Bacterial and Archaeal Type Strains, Phase III: the genomes of soil and plant-associated and newly described type strains.</title>
        <authorList>
            <person name="Whitman W.B."/>
            <person name="Woyke T."/>
            <person name="Klenk H.P."/>
            <person name="Zhou Y."/>
            <person name="Lilburn T.G."/>
            <person name="Beck B.J."/>
            <person name="De Vos P."/>
            <person name="Vandamme P."/>
            <person name="Eisen J.A."/>
            <person name="Garrity G."/>
            <person name="Hugenholtz P."/>
            <person name="Kyrpides N.C."/>
        </authorList>
    </citation>
    <scope>NUCLEOTIDE SEQUENCE [LARGE SCALE GENOMIC DNA]</scope>
    <source>
        <strain evidence="3 4">VKM Ac-2538</strain>
    </source>
</reference>
<keyword evidence="4" id="KW-1185">Reference proteome</keyword>
<feature type="domain" description="WYL" evidence="2">
    <location>
        <begin position="145"/>
        <end position="210"/>
    </location>
</feature>
<dbReference type="PANTHER" id="PTHR34580">
    <property type="match status" value="1"/>
</dbReference>
<dbReference type="InterPro" id="IPR036388">
    <property type="entry name" value="WH-like_DNA-bd_sf"/>
</dbReference>
<comment type="caution">
    <text evidence="3">The sequence shown here is derived from an EMBL/GenBank/DDBJ whole genome shotgun (WGS) entry which is preliminary data.</text>
</comment>
<dbReference type="SUPFAM" id="SSF46785">
    <property type="entry name" value="Winged helix' DNA-binding domain"/>
    <property type="match status" value="1"/>
</dbReference>
<accession>A0ABY2BV60</accession>
<name>A0ABY2BV60_9ACTN</name>
<feature type="domain" description="Helix-turn-helix type 11" evidence="1">
    <location>
        <begin position="16"/>
        <end position="66"/>
    </location>
</feature>
<dbReference type="InterPro" id="IPR026881">
    <property type="entry name" value="WYL_dom"/>
</dbReference>
<dbReference type="EMBL" id="SLWM01000002">
    <property type="protein sequence ID" value="TCO29688.1"/>
    <property type="molecule type" value="Genomic_DNA"/>
</dbReference>
<dbReference type="GO" id="GO:0003677">
    <property type="term" value="F:DNA binding"/>
    <property type="evidence" value="ECO:0007669"/>
    <property type="project" value="UniProtKB-KW"/>
</dbReference>
<dbReference type="Pfam" id="PF13280">
    <property type="entry name" value="WYL"/>
    <property type="match status" value="1"/>
</dbReference>
<evidence type="ECO:0000259" key="2">
    <source>
        <dbReference type="Pfam" id="PF13280"/>
    </source>
</evidence>
<dbReference type="Proteomes" id="UP000295818">
    <property type="component" value="Unassembled WGS sequence"/>
</dbReference>
<dbReference type="Gene3D" id="1.10.10.10">
    <property type="entry name" value="Winged helix-like DNA-binding domain superfamily/Winged helix DNA-binding domain"/>
    <property type="match status" value="1"/>
</dbReference>
<dbReference type="InterPro" id="IPR051534">
    <property type="entry name" value="CBASS_pafABC_assoc_protein"/>
</dbReference>
<dbReference type="PROSITE" id="PS52050">
    <property type="entry name" value="WYL"/>
    <property type="match status" value="1"/>
</dbReference>
<organism evidence="3 4">
    <name type="scientific">Kribbella orskensis</name>
    <dbReference type="NCBI Taxonomy" id="2512216"/>
    <lineage>
        <taxon>Bacteria</taxon>
        <taxon>Bacillati</taxon>
        <taxon>Actinomycetota</taxon>
        <taxon>Actinomycetes</taxon>
        <taxon>Propionibacteriales</taxon>
        <taxon>Kribbellaceae</taxon>
        <taxon>Kribbella</taxon>
    </lineage>
</organism>
<keyword evidence="3" id="KW-0238">DNA-binding</keyword>
<proteinExistence type="predicted"/>
<dbReference type="InterPro" id="IPR036390">
    <property type="entry name" value="WH_DNA-bd_sf"/>
</dbReference>